<evidence type="ECO:0000313" key="4">
    <source>
        <dbReference type="Proteomes" id="UP001500460"/>
    </source>
</evidence>
<accession>A0ABN3KLY9</accession>
<feature type="domain" description="Myo-inositol-1-phosphate synthase GAPDH-like" evidence="2">
    <location>
        <begin position="219"/>
        <end position="324"/>
    </location>
</feature>
<protein>
    <submittedName>
        <fullName evidence="3">Inositol-3-phosphate synthase</fullName>
    </submittedName>
</protein>
<organism evidence="3 4">
    <name type="scientific">Streptomyces glaucus</name>
    <dbReference type="NCBI Taxonomy" id="284029"/>
    <lineage>
        <taxon>Bacteria</taxon>
        <taxon>Bacillati</taxon>
        <taxon>Actinomycetota</taxon>
        <taxon>Actinomycetes</taxon>
        <taxon>Kitasatosporales</taxon>
        <taxon>Streptomycetaceae</taxon>
        <taxon>Streptomyces</taxon>
    </lineage>
</organism>
<evidence type="ECO:0000256" key="1">
    <source>
        <dbReference type="ARBA" id="ARBA00010813"/>
    </source>
</evidence>
<dbReference type="InterPro" id="IPR036291">
    <property type="entry name" value="NAD(P)-bd_dom_sf"/>
</dbReference>
<dbReference type="SUPFAM" id="SSF55347">
    <property type="entry name" value="Glyceraldehyde-3-phosphate dehydrogenase-like, C-terminal domain"/>
    <property type="match status" value="1"/>
</dbReference>
<dbReference type="InterPro" id="IPR013021">
    <property type="entry name" value="Myo-inos-1-P_Synthase_GAPDH"/>
</dbReference>
<sequence>MGAAVVGLGGAVATTVVAGVELLRLGICGQDGLPLASRTDLVPYERLVFGGWDVSADDLAKAAHLHRVLEPAQIEAAAPRLQQVRPWPAVADPAYCRAVTGAHVVPFGSPRERTERIRADLRRFRDEQGLDEVVVVNLASTERLPDPASPALASPEAFEAALDTGEEALTPAMLYAYAALREGMPYLNFTPSRAADVPALTRLAERQGVPVAGKDGKTGQTMLKTVLAPALRSRALRVEGWYSTNLLGNRDGRALEDPDSLASKTATKESVLDALLGYPVEDHRVRIEFYRPRGDEKEAWDNVDLVGFLGRRMQMKIDFLCRDSILAAPLVLELIRLLAEARRRGERGVQEQFGFFFKAPMTADGSAPEHALHRQEQALLDWLDGGGRTATSGRS</sequence>
<dbReference type="EMBL" id="BAAATK010000098">
    <property type="protein sequence ID" value="GAA2461891.1"/>
    <property type="molecule type" value="Genomic_DNA"/>
</dbReference>
<dbReference type="PIRSF" id="PIRSF015578">
    <property type="entry name" value="Myoinos-ppht_syn"/>
    <property type="match status" value="1"/>
</dbReference>
<comment type="caution">
    <text evidence="3">The sequence shown here is derived from an EMBL/GenBank/DDBJ whole genome shotgun (WGS) entry which is preliminary data.</text>
</comment>
<evidence type="ECO:0000259" key="2">
    <source>
        <dbReference type="Pfam" id="PF01658"/>
    </source>
</evidence>
<evidence type="ECO:0000313" key="3">
    <source>
        <dbReference type="EMBL" id="GAA2461891.1"/>
    </source>
</evidence>
<keyword evidence="4" id="KW-1185">Reference proteome</keyword>
<dbReference type="Pfam" id="PF07994">
    <property type="entry name" value="NAD_binding_5"/>
    <property type="match status" value="1"/>
</dbReference>
<dbReference type="InterPro" id="IPR002587">
    <property type="entry name" value="Myo-inos-1-P_Synthase"/>
</dbReference>
<proteinExistence type="inferred from homology"/>
<dbReference type="SUPFAM" id="SSF51735">
    <property type="entry name" value="NAD(P)-binding Rossmann-fold domains"/>
    <property type="match status" value="1"/>
</dbReference>
<dbReference type="PANTHER" id="PTHR11510">
    <property type="entry name" value="MYO-INOSITOL-1 PHOSPHATE SYNTHASE"/>
    <property type="match status" value="1"/>
</dbReference>
<dbReference type="Gene3D" id="3.30.360.10">
    <property type="entry name" value="Dihydrodipicolinate Reductase, domain 2"/>
    <property type="match status" value="1"/>
</dbReference>
<dbReference type="Proteomes" id="UP001500460">
    <property type="component" value="Unassembled WGS sequence"/>
</dbReference>
<dbReference type="Pfam" id="PF01658">
    <property type="entry name" value="Inos-1-P_synth"/>
    <property type="match status" value="1"/>
</dbReference>
<gene>
    <name evidence="3" type="ORF">GCM10010421_64210</name>
</gene>
<comment type="similarity">
    <text evidence="1">Belongs to the myo-inositol 1-phosphate synthase family.</text>
</comment>
<reference evidence="3 4" key="1">
    <citation type="journal article" date="2019" name="Int. J. Syst. Evol. Microbiol.">
        <title>The Global Catalogue of Microorganisms (GCM) 10K type strain sequencing project: providing services to taxonomists for standard genome sequencing and annotation.</title>
        <authorList>
            <consortium name="The Broad Institute Genomics Platform"/>
            <consortium name="The Broad Institute Genome Sequencing Center for Infectious Disease"/>
            <person name="Wu L."/>
            <person name="Ma J."/>
        </authorList>
    </citation>
    <scope>NUCLEOTIDE SEQUENCE [LARGE SCALE GENOMIC DNA]</scope>
    <source>
        <strain evidence="3 4">JCM 6922</strain>
    </source>
</reference>
<dbReference type="Gene3D" id="3.40.50.720">
    <property type="entry name" value="NAD(P)-binding Rossmann-like Domain"/>
    <property type="match status" value="1"/>
</dbReference>
<name>A0ABN3KLY9_9ACTN</name>